<dbReference type="SMART" id="SM00895">
    <property type="entry name" value="FCD"/>
    <property type="match status" value="1"/>
</dbReference>
<feature type="domain" description="HTH gntR-type" evidence="4">
    <location>
        <begin position="10"/>
        <end position="77"/>
    </location>
</feature>
<dbReference type="AlphaFoldDB" id="A0A1C1A278"/>
<dbReference type="RefSeq" id="WP_065852883.1">
    <property type="nucleotide sequence ID" value="NZ_LYPC01000018.1"/>
</dbReference>
<keyword evidence="2" id="KW-0238">DNA-binding</keyword>
<dbReference type="InterPro" id="IPR036390">
    <property type="entry name" value="WH_DNA-bd_sf"/>
</dbReference>
<dbReference type="InterPro" id="IPR000524">
    <property type="entry name" value="Tscrpt_reg_HTH_GntR"/>
</dbReference>
<accession>A0A1C1A278</accession>
<dbReference type="STRING" id="512399.A8709_25000"/>
<comment type="caution">
    <text evidence="5">The sequence shown here is derived from an EMBL/GenBank/DDBJ whole genome shotgun (WGS) entry which is preliminary data.</text>
</comment>
<dbReference type="Gene3D" id="1.20.120.530">
    <property type="entry name" value="GntR ligand-binding domain-like"/>
    <property type="match status" value="1"/>
</dbReference>
<dbReference type="SUPFAM" id="SSF46785">
    <property type="entry name" value="Winged helix' DNA-binding domain"/>
    <property type="match status" value="1"/>
</dbReference>
<dbReference type="SMART" id="SM00345">
    <property type="entry name" value="HTH_GNTR"/>
    <property type="match status" value="1"/>
</dbReference>
<dbReference type="PROSITE" id="PS50949">
    <property type="entry name" value="HTH_GNTR"/>
    <property type="match status" value="1"/>
</dbReference>
<evidence type="ECO:0000313" key="6">
    <source>
        <dbReference type="Proteomes" id="UP000093309"/>
    </source>
</evidence>
<protein>
    <submittedName>
        <fullName evidence="5">GntR family transcriptional regulator</fullName>
    </submittedName>
</protein>
<dbReference type="Pfam" id="PF07729">
    <property type="entry name" value="FCD"/>
    <property type="match status" value="1"/>
</dbReference>
<dbReference type="GO" id="GO:0003700">
    <property type="term" value="F:DNA-binding transcription factor activity"/>
    <property type="evidence" value="ECO:0007669"/>
    <property type="project" value="InterPro"/>
</dbReference>
<dbReference type="InterPro" id="IPR011711">
    <property type="entry name" value="GntR_C"/>
</dbReference>
<dbReference type="OrthoDB" id="574518at2"/>
<dbReference type="InterPro" id="IPR036388">
    <property type="entry name" value="WH-like_DNA-bd_sf"/>
</dbReference>
<name>A0A1C1A278_9BACL</name>
<evidence type="ECO:0000256" key="1">
    <source>
        <dbReference type="ARBA" id="ARBA00023015"/>
    </source>
</evidence>
<dbReference type="CDD" id="cd07377">
    <property type="entry name" value="WHTH_GntR"/>
    <property type="match status" value="1"/>
</dbReference>
<sequence length="225" mass="26011">MDLYQKPQISSTRDAVYHTLKDQILSLALLPGASISEKEMSVSFNVSRTPVRESFVQLAQEGLLDIYPQRGTVVSRIDLELVDEARFIREQLESAVIRLACGTFPEESLRTLQMNLASQKVCMDEQDYKKMFELDEAFHHTIFEGCKKMNTWAVIQQINVHLNRTRMLRLATDHHWDELYAQHKQITQAIQEGQPDVAEQLIRAHLHVGIADQQLLKEKFPAYFK</sequence>
<keyword evidence="6" id="KW-1185">Reference proteome</keyword>
<evidence type="ECO:0000256" key="3">
    <source>
        <dbReference type="ARBA" id="ARBA00023163"/>
    </source>
</evidence>
<dbReference type="PANTHER" id="PTHR43537:SF5">
    <property type="entry name" value="UXU OPERON TRANSCRIPTIONAL REGULATOR"/>
    <property type="match status" value="1"/>
</dbReference>
<dbReference type="PANTHER" id="PTHR43537">
    <property type="entry name" value="TRANSCRIPTIONAL REGULATOR, GNTR FAMILY"/>
    <property type="match status" value="1"/>
</dbReference>
<dbReference type="EMBL" id="LYPC01000018">
    <property type="protein sequence ID" value="OCT14644.1"/>
    <property type="molecule type" value="Genomic_DNA"/>
</dbReference>
<gene>
    <name evidence="5" type="ORF">A8709_25000</name>
</gene>
<evidence type="ECO:0000259" key="4">
    <source>
        <dbReference type="PROSITE" id="PS50949"/>
    </source>
</evidence>
<dbReference type="PRINTS" id="PR00035">
    <property type="entry name" value="HTHGNTR"/>
</dbReference>
<dbReference type="GO" id="GO:0003677">
    <property type="term" value="F:DNA binding"/>
    <property type="evidence" value="ECO:0007669"/>
    <property type="project" value="UniProtKB-KW"/>
</dbReference>
<keyword evidence="1" id="KW-0805">Transcription regulation</keyword>
<dbReference type="InterPro" id="IPR008920">
    <property type="entry name" value="TF_FadR/GntR_C"/>
</dbReference>
<evidence type="ECO:0000313" key="5">
    <source>
        <dbReference type="EMBL" id="OCT14644.1"/>
    </source>
</evidence>
<dbReference type="SUPFAM" id="SSF48008">
    <property type="entry name" value="GntR ligand-binding domain-like"/>
    <property type="match status" value="1"/>
</dbReference>
<dbReference type="Proteomes" id="UP000093309">
    <property type="component" value="Unassembled WGS sequence"/>
</dbReference>
<reference evidence="6" key="1">
    <citation type="submission" date="2016-05" db="EMBL/GenBank/DDBJ databases">
        <title>Paenibacillus oryzae. sp. nov., isolated from the rice root.</title>
        <authorList>
            <person name="Zhang J."/>
            <person name="Zhang X."/>
        </authorList>
    </citation>
    <scope>NUCLEOTIDE SEQUENCE [LARGE SCALE GENOMIC DNA]</scope>
    <source>
        <strain evidence="6">KCTC13222</strain>
    </source>
</reference>
<proteinExistence type="predicted"/>
<evidence type="ECO:0000256" key="2">
    <source>
        <dbReference type="ARBA" id="ARBA00023125"/>
    </source>
</evidence>
<keyword evidence="3" id="KW-0804">Transcription</keyword>
<organism evidence="5 6">
    <name type="scientific">Paenibacillus pectinilyticus</name>
    <dbReference type="NCBI Taxonomy" id="512399"/>
    <lineage>
        <taxon>Bacteria</taxon>
        <taxon>Bacillati</taxon>
        <taxon>Bacillota</taxon>
        <taxon>Bacilli</taxon>
        <taxon>Bacillales</taxon>
        <taxon>Paenibacillaceae</taxon>
        <taxon>Paenibacillus</taxon>
    </lineage>
</organism>
<dbReference type="Gene3D" id="1.10.10.10">
    <property type="entry name" value="Winged helix-like DNA-binding domain superfamily/Winged helix DNA-binding domain"/>
    <property type="match status" value="1"/>
</dbReference>
<dbReference type="Pfam" id="PF00392">
    <property type="entry name" value="GntR"/>
    <property type="match status" value="1"/>
</dbReference>